<dbReference type="OMA" id="KMHACET"/>
<evidence type="ECO:0000313" key="16">
    <source>
        <dbReference type="EMBL" id="CEG46769.1"/>
    </source>
</evidence>
<accession>A0A0P1AZI5</accession>
<dbReference type="InterPro" id="IPR018303">
    <property type="entry name" value="ATPase_P-typ_P_site"/>
</dbReference>
<dbReference type="Gene3D" id="1.20.1110.10">
    <property type="entry name" value="Calcium-transporting ATPase, transmembrane domain"/>
    <property type="match status" value="1"/>
</dbReference>
<evidence type="ECO:0000259" key="15">
    <source>
        <dbReference type="SMART" id="SM00831"/>
    </source>
</evidence>
<dbReference type="SUPFAM" id="SSF81653">
    <property type="entry name" value="Calcium ATPase, transduction domain A"/>
    <property type="match status" value="1"/>
</dbReference>
<evidence type="ECO:0000256" key="5">
    <source>
        <dbReference type="ARBA" id="ARBA00022568"/>
    </source>
</evidence>
<dbReference type="InterPro" id="IPR023298">
    <property type="entry name" value="ATPase_P-typ_TM_dom_sf"/>
</dbReference>
<reference evidence="17" key="1">
    <citation type="submission" date="2014-09" db="EMBL/GenBank/DDBJ databases">
        <authorList>
            <person name="Sharma Rahul"/>
            <person name="Thines Marco"/>
        </authorList>
    </citation>
    <scope>NUCLEOTIDE SEQUENCE [LARGE SCALE GENOMIC DNA]</scope>
</reference>
<evidence type="ECO:0000256" key="13">
    <source>
        <dbReference type="ARBA" id="ARBA00023136"/>
    </source>
</evidence>
<organism evidence="16 17">
    <name type="scientific">Plasmopara halstedii</name>
    <name type="common">Downy mildew of sunflower</name>
    <dbReference type="NCBI Taxonomy" id="4781"/>
    <lineage>
        <taxon>Eukaryota</taxon>
        <taxon>Sar</taxon>
        <taxon>Stramenopiles</taxon>
        <taxon>Oomycota</taxon>
        <taxon>Peronosporomycetes</taxon>
        <taxon>Peronosporales</taxon>
        <taxon>Peronosporaceae</taxon>
        <taxon>Plasmopara</taxon>
    </lineage>
</organism>
<dbReference type="InterPro" id="IPR044492">
    <property type="entry name" value="P_typ_ATPase_HD_dom"/>
</dbReference>
<dbReference type="InterPro" id="IPR001757">
    <property type="entry name" value="P_typ_ATPase"/>
</dbReference>
<evidence type="ECO:0000256" key="9">
    <source>
        <dbReference type="ARBA" id="ARBA00022840"/>
    </source>
</evidence>
<keyword evidence="9" id="KW-0067">ATP-binding</keyword>
<dbReference type="FunFam" id="3.40.50.1000:FF:000028">
    <property type="entry name" value="Calcium-transporting P-type ATPase, putative"/>
    <property type="match status" value="1"/>
</dbReference>
<feature type="transmembrane region" description="Helical" evidence="14">
    <location>
        <begin position="95"/>
        <end position="111"/>
    </location>
</feature>
<feature type="transmembrane region" description="Helical" evidence="14">
    <location>
        <begin position="921"/>
        <end position="939"/>
    </location>
</feature>
<dbReference type="GO" id="GO:0005388">
    <property type="term" value="F:P-type calcium transporter activity"/>
    <property type="evidence" value="ECO:0007669"/>
    <property type="project" value="UniProtKB-EC"/>
</dbReference>
<comment type="subcellular location">
    <subcellularLocation>
        <location evidence="1">Endomembrane system</location>
        <topology evidence="1">Multi-pass membrane protein</topology>
    </subcellularLocation>
</comment>
<dbReference type="Pfam" id="PF00690">
    <property type="entry name" value="Cation_ATPase_N"/>
    <property type="match status" value="1"/>
</dbReference>
<keyword evidence="6 14" id="KW-0812">Transmembrane</keyword>
<keyword evidence="11 14" id="KW-1133">Transmembrane helix</keyword>
<evidence type="ECO:0000256" key="6">
    <source>
        <dbReference type="ARBA" id="ARBA00022692"/>
    </source>
</evidence>
<dbReference type="GeneID" id="36398505"/>
<evidence type="ECO:0000256" key="4">
    <source>
        <dbReference type="ARBA" id="ARBA00022553"/>
    </source>
</evidence>
<dbReference type="SMART" id="SM00831">
    <property type="entry name" value="Cation_ATPase_N"/>
    <property type="match status" value="1"/>
</dbReference>
<dbReference type="Gene3D" id="2.70.150.10">
    <property type="entry name" value="Calcium-transporting ATPase, cytoplasmic transduction domain A"/>
    <property type="match status" value="1"/>
</dbReference>
<evidence type="ECO:0000256" key="14">
    <source>
        <dbReference type="SAM" id="Phobius"/>
    </source>
</evidence>
<protein>
    <recommendedName>
        <fullName evidence="2">P-type Ca(2+) transporter</fullName>
        <ecNumber evidence="2">7.2.2.10</ecNumber>
    </recommendedName>
</protein>
<evidence type="ECO:0000256" key="3">
    <source>
        <dbReference type="ARBA" id="ARBA00022448"/>
    </source>
</evidence>
<evidence type="ECO:0000313" key="17">
    <source>
        <dbReference type="Proteomes" id="UP000054928"/>
    </source>
</evidence>
<dbReference type="SFLD" id="SFLDG00002">
    <property type="entry name" value="C1.7:_P-type_atpase_like"/>
    <property type="match status" value="1"/>
</dbReference>
<feature type="transmembrane region" description="Helical" evidence="14">
    <location>
        <begin position="312"/>
        <end position="336"/>
    </location>
</feature>
<dbReference type="PROSITE" id="PS00154">
    <property type="entry name" value="ATPASE_E1_E2"/>
    <property type="match status" value="1"/>
</dbReference>
<keyword evidence="17" id="KW-1185">Reference proteome</keyword>
<dbReference type="SUPFAM" id="SSF81665">
    <property type="entry name" value="Calcium ATPase, transmembrane domain M"/>
    <property type="match status" value="1"/>
</dbReference>
<feature type="domain" description="Cation-transporting P-type ATPase N-terminal" evidence="15">
    <location>
        <begin position="38"/>
        <end position="112"/>
    </location>
</feature>
<sequence>MSTVSHDTEIAVTPLLSLNNGHNLLLSLISMEGGVLSQASSRSHEEVTRELRVDVNYGLNELKVHERQHECGLNELAGDEDESVIIKFINQFKDPLIMLLMGSGVVSVAMGHTDDAISIAVAITIVVTVAFVQEYRSEKTLEALKELVPPRCRALRDGSIVELFAKELVPGDIVVVDVGDRVPADARLFEAVDLEVDESNLTGENAPVVKVINSIADSHLHPLAERKNLIFMGTLVRAGRGRAVVIGTGSRTEFGKVFDVVHNVEERKTPLQHSMDTLGKHLSMFSLSVIAVIVLIGVIQNKGMLTMLQIGVSLAVAAIPEGLPICVTVTLAFGVMKMAKRQAIVKKLPAVEALGCINVICVDKTGTLTTNKMEVQEIFAPFESVTAIVEGIGERTQESLQIADSELKKSNAQSTVTMRGEPVTEASHPHVYHCLLSGALCNNACIKDREVLGQATEGAVLLCAQKVGITTAVTQKYRRVSEVPFSSEKKWMAVCCESPTDGAARWHIKGMTEAILSRCDKIEDNCGREKDMTPGDRERIFVTSQQMASRGLRVLALAFGDHSDRGMVFAGLIGILDPPRAEVEKAVQELAHSGVKTIMLTGDSKETAIAIAKKVGIISNNEFRSAESDKDGNKAINELVISGQELEIMDMLELEQRILKTCVFYRTSPHHKLKIVRALQEVGLMVAMTGDGVNDAPALKAADIGIAMGTTGTDVSKEAADMILLDDNFSTILCAMEEGKSIYHNIKHFLRFQLSTSISALCLIAFSTLFNLPSPLNAMQILWINIIMDGPPAQSLGVEPVDHDVMREGPRPKDASIITSTMVRRVLTSACFIVWGTLYVFYVELSADGTISKRDRTMSFTTFVMFDMFNALSCRSDDKSIFEIGIFSNTIFVYAVGASLLGQFLVIYFPPLQATFQTEALSINDLVYVCCIASSVLICDEIRKWWQVRKVRGAMRSASIAAGFKPKKRKLSWESDLKRCDTV</sequence>
<dbReference type="InterPro" id="IPR023299">
    <property type="entry name" value="ATPase_P-typ_cyto_dom_N"/>
</dbReference>
<dbReference type="AlphaFoldDB" id="A0A0P1AZI5"/>
<evidence type="ECO:0000256" key="2">
    <source>
        <dbReference type="ARBA" id="ARBA00012790"/>
    </source>
</evidence>
<dbReference type="PANTHER" id="PTHR42861">
    <property type="entry name" value="CALCIUM-TRANSPORTING ATPASE"/>
    <property type="match status" value="1"/>
</dbReference>
<dbReference type="Gene3D" id="3.40.1110.10">
    <property type="entry name" value="Calcium-transporting ATPase, cytoplasmic domain N"/>
    <property type="match status" value="1"/>
</dbReference>
<dbReference type="EC" id="7.2.2.10" evidence="2"/>
<dbReference type="Pfam" id="PF00122">
    <property type="entry name" value="E1-E2_ATPase"/>
    <property type="match status" value="1"/>
</dbReference>
<dbReference type="Pfam" id="PF00689">
    <property type="entry name" value="Cation_ATPase_C"/>
    <property type="match status" value="1"/>
</dbReference>
<keyword evidence="13 14" id="KW-0472">Membrane</keyword>
<evidence type="ECO:0000256" key="11">
    <source>
        <dbReference type="ARBA" id="ARBA00022989"/>
    </source>
</evidence>
<dbReference type="GO" id="GO:0012505">
    <property type="term" value="C:endomembrane system"/>
    <property type="evidence" value="ECO:0007669"/>
    <property type="project" value="UniProtKB-SubCell"/>
</dbReference>
<dbReference type="SFLD" id="SFLDF00027">
    <property type="entry name" value="p-type_atpase"/>
    <property type="match status" value="1"/>
</dbReference>
<dbReference type="InterPro" id="IPR008250">
    <property type="entry name" value="ATPase_P-typ_transduc_dom_A_sf"/>
</dbReference>
<dbReference type="GO" id="GO:0016020">
    <property type="term" value="C:membrane"/>
    <property type="evidence" value="ECO:0007669"/>
    <property type="project" value="InterPro"/>
</dbReference>
<evidence type="ECO:0000256" key="10">
    <source>
        <dbReference type="ARBA" id="ARBA00022967"/>
    </source>
</evidence>
<dbReference type="OrthoDB" id="3352408at2759"/>
<dbReference type="GO" id="GO:0016887">
    <property type="term" value="F:ATP hydrolysis activity"/>
    <property type="evidence" value="ECO:0007669"/>
    <property type="project" value="InterPro"/>
</dbReference>
<dbReference type="Gene3D" id="3.40.50.1000">
    <property type="entry name" value="HAD superfamily/HAD-like"/>
    <property type="match status" value="1"/>
</dbReference>
<dbReference type="InterPro" id="IPR036412">
    <property type="entry name" value="HAD-like_sf"/>
</dbReference>
<dbReference type="PRINTS" id="PR00119">
    <property type="entry name" value="CATATPASE"/>
</dbReference>
<evidence type="ECO:0000256" key="12">
    <source>
        <dbReference type="ARBA" id="ARBA00023065"/>
    </source>
</evidence>
<dbReference type="PRINTS" id="PR00120">
    <property type="entry name" value="HATPASE"/>
</dbReference>
<evidence type="ECO:0000256" key="7">
    <source>
        <dbReference type="ARBA" id="ARBA00022741"/>
    </source>
</evidence>
<keyword evidence="4" id="KW-0597">Phosphoprotein</keyword>
<keyword evidence="3" id="KW-0813">Transport</keyword>
<dbReference type="STRING" id="4781.A0A0P1AZI5"/>
<keyword evidence="5" id="KW-0109">Calcium transport</keyword>
<dbReference type="InterPro" id="IPR059000">
    <property type="entry name" value="ATPase_P-type_domA"/>
</dbReference>
<dbReference type="InterPro" id="IPR006068">
    <property type="entry name" value="ATPase_P-typ_cation-transptr_C"/>
</dbReference>
<feature type="transmembrane region" description="Helical" evidence="14">
    <location>
        <begin position="117"/>
        <end position="135"/>
    </location>
</feature>
<dbReference type="GO" id="GO:0005524">
    <property type="term" value="F:ATP binding"/>
    <property type="evidence" value="ECO:0007669"/>
    <property type="project" value="UniProtKB-KW"/>
</dbReference>
<evidence type="ECO:0000256" key="8">
    <source>
        <dbReference type="ARBA" id="ARBA00022837"/>
    </source>
</evidence>
<keyword evidence="8" id="KW-0106">Calcium</keyword>
<name>A0A0P1AZI5_PLAHL</name>
<dbReference type="EMBL" id="CCYD01002349">
    <property type="protein sequence ID" value="CEG46769.1"/>
    <property type="molecule type" value="Genomic_DNA"/>
</dbReference>
<feature type="transmembrane region" description="Helical" evidence="14">
    <location>
        <begin position="886"/>
        <end position="909"/>
    </location>
</feature>
<dbReference type="FunFam" id="2.70.150.10:FF:000008">
    <property type="entry name" value="Calcium-transporting ATPase"/>
    <property type="match status" value="1"/>
</dbReference>
<keyword evidence="12" id="KW-0406">Ion transport</keyword>
<dbReference type="InterPro" id="IPR023214">
    <property type="entry name" value="HAD_sf"/>
</dbReference>
<feature type="transmembrane region" description="Helical" evidence="14">
    <location>
        <begin position="826"/>
        <end position="845"/>
    </location>
</feature>
<dbReference type="SUPFAM" id="SSF56784">
    <property type="entry name" value="HAD-like"/>
    <property type="match status" value="1"/>
</dbReference>
<evidence type="ECO:0000256" key="1">
    <source>
        <dbReference type="ARBA" id="ARBA00004127"/>
    </source>
</evidence>
<keyword evidence="7" id="KW-0547">Nucleotide-binding</keyword>
<keyword evidence="10" id="KW-1278">Translocase</keyword>
<dbReference type="Pfam" id="PF13246">
    <property type="entry name" value="Cation_ATPase"/>
    <property type="match status" value="1"/>
</dbReference>
<dbReference type="NCBIfam" id="TIGR01494">
    <property type="entry name" value="ATPase_P-type"/>
    <property type="match status" value="4"/>
</dbReference>
<feature type="transmembrane region" description="Helical" evidence="14">
    <location>
        <begin position="282"/>
        <end position="300"/>
    </location>
</feature>
<proteinExistence type="predicted"/>
<dbReference type="Proteomes" id="UP000054928">
    <property type="component" value="Unassembled WGS sequence"/>
</dbReference>
<dbReference type="InterPro" id="IPR004014">
    <property type="entry name" value="ATPase_P-typ_cation-transptr_N"/>
</dbReference>
<dbReference type="SFLD" id="SFLDS00003">
    <property type="entry name" value="Haloacid_Dehalogenase"/>
    <property type="match status" value="1"/>
</dbReference>
<dbReference type="RefSeq" id="XP_024583138.1">
    <property type="nucleotide sequence ID" value="XM_024717661.1"/>
</dbReference>